<proteinExistence type="predicted"/>
<evidence type="ECO:0000256" key="1">
    <source>
        <dbReference type="ARBA" id="ARBA00022729"/>
    </source>
</evidence>
<dbReference type="SUPFAM" id="SSF53850">
    <property type="entry name" value="Periplasmic binding protein-like II"/>
    <property type="match status" value="1"/>
</dbReference>
<dbReference type="EMBL" id="ATBP01000006">
    <property type="protein sequence ID" value="ETR74502.1"/>
    <property type="molecule type" value="Genomic_DNA"/>
</dbReference>
<dbReference type="Gene3D" id="3.40.190.10">
    <property type="entry name" value="Periplasmic binding protein-like II"/>
    <property type="match status" value="2"/>
</dbReference>
<gene>
    <name evidence="4" type="ORF">OMM_00193</name>
</gene>
<dbReference type="SMART" id="SM00062">
    <property type="entry name" value="PBPb"/>
    <property type="match status" value="1"/>
</dbReference>
<sequence>MKSFLLLLLTICISTPAFSQRTLKLVYFENYAPFSWKENNQMHGILIDVLNEALQKRMGIPVTHEGYPWKRSQIMVKRNSADAFATVPTPERKEYTVISNEPVVLATFKMFINKNDPKIEQYKKIKKINDLKPFKLGQYIGSGWANKRLADMKVMWTPKLDSVLTMLLHNRFDIFIDTSQVVCYNLKKMGYQNQIIELPTILDFVPFKLCIGKKSSYVNTLLKFDATIKEMKKDKKLQEIYSL</sequence>
<evidence type="ECO:0000313" key="5">
    <source>
        <dbReference type="Proteomes" id="UP000189670"/>
    </source>
</evidence>
<dbReference type="AlphaFoldDB" id="A0A1V1PHX0"/>
<dbReference type="InterPro" id="IPR001638">
    <property type="entry name" value="Solute-binding_3/MltF_N"/>
</dbReference>
<feature type="signal peptide" evidence="2">
    <location>
        <begin position="1"/>
        <end position="19"/>
    </location>
</feature>
<organism evidence="4 5">
    <name type="scientific">Candidatus Magnetoglobus multicellularis str. Araruama</name>
    <dbReference type="NCBI Taxonomy" id="890399"/>
    <lineage>
        <taxon>Bacteria</taxon>
        <taxon>Pseudomonadati</taxon>
        <taxon>Thermodesulfobacteriota</taxon>
        <taxon>Desulfobacteria</taxon>
        <taxon>Desulfobacterales</taxon>
        <taxon>Desulfobacteraceae</taxon>
        <taxon>Candidatus Magnetoglobus</taxon>
    </lineage>
</organism>
<reference evidence="5" key="1">
    <citation type="submission" date="2012-11" db="EMBL/GenBank/DDBJ databases">
        <authorList>
            <person name="Lucero-Rivera Y.E."/>
            <person name="Tovar-Ramirez D."/>
        </authorList>
    </citation>
    <scope>NUCLEOTIDE SEQUENCE [LARGE SCALE GENOMIC DNA]</scope>
    <source>
        <strain evidence="5">Araruama</strain>
    </source>
</reference>
<dbReference type="Proteomes" id="UP000189670">
    <property type="component" value="Unassembled WGS sequence"/>
</dbReference>
<feature type="domain" description="Solute-binding protein family 3/N-terminal" evidence="3">
    <location>
        <begin position="22"/>
        <end position="243"/>
    </location>
</feature>
<evidence type="ECO:0000313" key="4">
    <source>
        <dbReference type="EMBL" id="ETR74502.1"/>
    </source>
</evidence>
<evidence type="ECO:0000259" key="3">
    <source>
        <dbReference type="SMART" id="SM00062"/>
    </source>
</evidence>
<dbReference type="PANTHER" id="PTHR35936:SF25">
    <property type="entry name" value="ABC TRANSPORTER SUBSTRATE-BINDING PROTEIN"/>
    <property type="match status" value="1"/>
</dbReference>
<comment type="caution">
    <text evidence="4">The sequence shown here is derived from an EMBL/GenBank/DDBJ whole genome shotgun (WGS) entry which is preliminary data.</text>
</comment>
<feature type="chain" id="PRO_5010728387" evidence="2">
    <location>
        <begin position="20"/>
        <end position="243"/>
    </location>
</feature>
<evidence type="ECO:0000256" key="2">
    <source>
        <dbReference type="SAM" id="SignalP"/>
    </source>
</evidence>
<accession>A0A1V1PHX0</accession>
<protein>
    <submittedName>
        <fullName evidence="4">Extracellular solute-binding protein</fullName>
    </submittedName>
</protein>
<name>A0A1V1PHX0_9BACT</name>
<dbReference type="Pfam" id="PF00497">
    <property type="entry name" value="SBP_bac_3"/>
    <property type="match status" value="1"/>
</dbReference>
<dbReference type="PANTHER" id="PTHR35936">
    <property type="entry name" value="MEMBRANE-BOUND LYTIC MUREIN TRANSGLYCOSYLASE F"/>
    <property type="match status" value="1"/>
</dbReference>
<keyword evidence="1 2" id="KW-0732">Signal</keyword>